<dbReference type="InterPro" id="IPR027417">
    <property type="entry name" value="P-loop_NTPase"/>
</dbReference>
<keyword evidence="6" id="KW-0269">Exonuclease</keyword>
<feature type="coiled-coil region" evidence="4">
    <location>
        <begin position="691"/>
        <end position="718"/>
    </location>
</feature>
<name>A0A1M6P6E4_9CLOT</name>
<keyword evidence="6" id="KW-0378">Hydrolase</keyword>
<dbReference type="EMBL" id="FQZO01000014">
    <property type="protein sequence ID" value="SHK03468.1"/>
    <property type="molecule type" value="Genomic_DNA"/>
</dbReference>
<dbReference type="RefSeq" id="WP_073012649.1">
    <property type="nucleotide sequence ID" value="NZ_FQZO01000014.1"/>
</dbReference>
<evidence type="ECO:0000256" key="1">
    <source>
        <dbReference type="ARBA" id="ARBA00006930"/>
    </source>
</evidence>
<dbReference type="PANTHER" id="PTHR32114">
    <property type="entry name" value="ABC TRANSPORTER ABCH.3"/>
    <property type="match status" value="1"/>
</dbReference>
<evidence type="ECO:0000313" key="6">
    <source>
        <dbReference type="EMBL" id="SHK03468.1"/>
    </source>
</evidence>
<keyword evidence="7" id="KW-1185">Reference proteome</keyword>
<reference evidence="6 7" key="1">
    <citation type="submission" date="2016-11" db="EMBL/GenBank/DDBJ databases">
        <authorList>
            <person name="Jaros S."/>
            <person name="Januszkiewicz K."/>
            <person name="Wedrychowicz H."/>
        </authorList>
    </citation>
    <scope>NUCLEOTIDE SEQUENCE [LARGE SCALE GENOMIC DNA]</scope>
    <source>
        <strain evidence="6 7">DSM 21864</strain>
    </source>
</reference>
<dbReference type="PANTHER" id="PTHR32114:SF2">
    <property type="entry name" value="ABC TRANSPORTER ABCH.3"/>
    <property type="match status" value="1"/>
</dbReference>
<feature type="coiled-coil region" evidence="4">
    <location>
        <begin position="628"/>
        <end position="662"/>
    </location>
</feature>
<evidence type="ECO:0000256" key="2">
    <source>
        <dbReference type="ARBA" id="ARBA00011322"/>
    </source>
</evidence>
<dbReference type="AlphaFoldDB" id="A0A1M6P6E4"/>
<dbReference type="STRING" id="1121298.SAMN05444401_0432"/>
<evidence type="ECO:0000259" key="5">
    <source>
        <dbReference type="Pfam" id="PF13514"/>
    </source>
</evidence>
<dbReference type="InterPro" id="IPR038734">
    <property type="entry name" value="YhaN_AAA"/>
</dbReference>
<dbReference type="GO" id="GO:0004527">
    <property type="term" value="F:exonuclease activity"/>
    <property type="evidence" value="ECO:0007669"/>
    <property type="project" value="UniProtKB-KW"/>
</dbReference>
<comment type="subunit">
    <text evidence="2">Heterodimer of SbcC and SbcD.</text>
</comment>
<evidence type="ECO:0000256" key="3">
    <source>
        <dbReference type="ARBA" id="ARBA00013368"/>
    </source>
</evidence>
<accession>A0A1M6P6E4</accession>
<protein>
    <recommendedName>
        <fullName evidence="3">Nuclease SbcCD subunit C</fullName>
    </recommendedName>
</protein>
<dbReference type="Pfam" id="PF13558">
    <property type="entry name" value="SbcC_Walker_B"/>
    <property type="match status" value="1"/>
</dbReference>
<feature type="coiled-coil region" evidence="4">
    <location>
        <begin position="772"/>
        <end position="810"/>
    </location>
</feature>
<keyword evidence="6" id="KW-0540">Nuclease</keyword>
<dbReference type="Proteomes" id="UP000184080">
    <property type="component" value="Unassembled WGS sequence"/>
</dbReference>
<organism evidence="6 7">
    <name type="scientific">Clostridium amylolyticum</name>
    <dbReference type="NCBI Taxonomy" id="1121298"/>
    <lineage>
        <taxon>Bacteria</taxon>
        <taxon>Bacillati</taxon>
        <taxon>Bacillota</taxon>
        <taxon>Clostridia</taxon>
        <taxon>Eubacteriales</taxon>
        <taxon>Clostridiaceae</taxon>
        <taxon>Clostridium</taxon>
    </lineage>
</organism>
<dbReference type="Gene3D" id="3.40.50.300">
    <property type="entry name" value="P-loop containing nucleotide triphosphate hydrolases"/>
    <property type="match status" value="2"/>
</dbReference>
<gene>
    <name evidence="6" type="ORF">SAMN05444401_0432</name>
</gene>
<sequence>MRPLKLIMSAFGPYAEEEIIDFQVLKDKKIFLITGPTGAGKTTIFDGICYAIYGRASGDERESENFRSDFAEDDRLTFVELWFQVSGKEYYIKRIPQQRKKKSRGEGYTEQKSDAELLLPDGKVISGVNDVKDKINEIFGISYEQFKQIVMIPQGEFRELLSANSKEREAIFRKVFGTYAFLRVQELLDNKAKEIAISIKSFKEQRDTNIRNLQCGDNEEFKALKEAKDLNVTEILKHAQEKILEDEGKRKEITDKISILDEEINSLQKQRAQAIENNKKFQDKEVLEKRKISLEAKQDYYYNQEYVLNKARKALSIKGKEDYYHNRCINVEKRREALSESENKLKASYRMLIKAQENLKVQEGKEEDRKKLSARITELKKDIDKVKQYEEKNKNIQGIKNNLIESKNNKDKKLELIEILKKEISLISDSLEKLNNTAPKLVEKNNELKEKEDIKNKLDKLHIEDNKLTEIRKKYIKCKDEFFKLEIIYKEIKAKYEYMDEIFKKGQAGILAQKLEENAPCPVCGSSHHPSPAVMIEGVPTEEELKNTKNIYEEKNKEYHKYLVDLQGYRTQGIAQKEVVDTIKNELKSFISQEIKELEKEELTAFVNNEIKLINGEIETIRLEITHLDKCQKQLKTDTEKLKDLKEKLIKEEESLKEVEKAYLQAYGIFERESEVIKRLKEDMPQGINTLKDFMLEINNLEERFNLLERAYKEAQEANSKANAGYAAAQADKAVKDKDHEASKFELKEALKDFQEAVKNCGFEHKEDYEKHKLKEEEISNLDKAIKDYNEELKSIRDRFEEVIKSLENIEIVDITLLEEKEKGVKENRRVLLEEDKLLFSRMDNNKKLLKEIIKTQEEISDREESYLTIGELARVAKGDNKEKVSFERYVLAAYFDDIIEAANMRLQKMTSGRYLLSRIKERGKGNAQQGLELEVYDNYTGKARHVKTLSGGESFKASLSMALGLADVVQSYAGGISLETMFVDEGFGTLDPESLDNAISCLIDLQSSGRLVGIISHVPELKERIDARLEITPGMQGSHAEFIL</sequence>
<keyword evidence="4" id="KW-0175">Coiled coil</keyword>
<feature type="coiled-coil region" evidence="4">
    <location>
        <begin position="236"/>
        <end position="284"/>
    </location>
</feature>
<feature type="domain" description="YhaN AAA" evidence="5">
    <location>
        <begin position="1"/>
        <end position="195"/>
    </location>
</feature>
<feature type="coiled-coil region" evidence="4">
    <location>
        <begin position="362"/>
        <end position="464"/>
    </location>
</feature>
<evidence type="ECO:0000256" key="4">
    <source>
        <dbReference type="SAM" id="Coils"/>
    </source>
</evidence>
<proteinExistence type="inferred from homology"/>
<comment type="similarity">
    <text evidence="1">Belongs to the SMC family. SbcC subfamily.</text>
</comment>
<dbReference type="Pfam" id="PF13514">
    <property type="entry name" value="AAA_27"/>
    <property type="match status" value="1"/>
</dbReference>
<evidence type="ECO:0000313" key="7">
    <source>
        <dbReference type="Proteomes" id="UP000184080"/>
    </source>
</evidence>
<dbReference type="OrthoDB" id="9795626at2"/>
<dbReference type="SUPFAM" id="SSF52540">
    <property type="entry name" value="P-loop containing nucleoside triphosphate hydrolases"/>
    <property type="match status" value="2"/>
</dbReference>